<accession>A0A1E4RFG7</accession>
<dbReference type="UniPathway" id="UPA00378"/>
<keyword evidence="7" id="KW-1133">Transmembrane helix</keyword>
<dbReference type="PANTHER" id="PTHR31646:SF1">
    <property type="entry name" value="ALPHA-1,2-MANNOSYLTRANSFERASE MNN2"/>
    <property type="match status" value="1"/>
</dbReference>
<keyword evidence="5" id="KW-0812">Transmembrane</keyword>
<evidence type="ECO:0000256" key="1">
    <source>
        <dbReference type="ARBA" id="ARBA00004323"/>
    </source>
</evidence>
<keyword evidence="4" id="KW-0808">Transferase</keyword>
<evidence type="ECO:0000313" key="11">
    <source>
        <dbReference type="Proteomes" id="UP000095085"/>
    </source>
</evidence>
<evidence type="ECO:0000256" key="7">
    <source>
        <dbReference type="ARBA" id="ARBA00022989"/>
    </source>
</evidence>
<proteinExistence type="inferred from homology"/>
<dbReference type="AlphaFoldDB" id="A0A1E4RFG7"/>
<evidence type="ECO:0000313" key="10">
    <source>
        <dbReference type="EMBL" id="ODV65998.1"/>
    </source>
</evidence>
<dbReference type="InterPro" id="IPR029044">
    <property type="entry name" value="Nucleotide-diphossugar_trans"/>
</dbReference>
<evidence type="ECO:0000256" key="9">
    <source>
        <dbReference type="ARBA" id="ARBA00023136"/>
    </source>
</evidence>
<name>A0A1E4RFG7_9ASCO</name>
<dbReference type="STRING" id="984485.A0A1E4RFG7"/>
<comment type="subcellular location">
    <subcellularLocation>
        <location evidence="1">Golgi apparatus membrane</location>
        <topology evidence="1">Single-pass type II membrane protein</topology>
    </subcellularLocation>
</comment>
<evidence type="ECO:0000256" key="3">
    <source>
        <dbReference type="ARBA" id="ARBA00009105"/>
    </source>
</evidence>
<evidence type="ECO:0000256" key="4">
    <source>
        <dbReference type="ARBA" id="ARBA00022679"/>
    </source>
</evidence>
<dbReference type="RefSeq" id="XP_020075065.1">
    <property type="nucleotide sequence ID" value="XM_020223649.1"/>
</dbReference>
<keyword evidence="9" id="KW-0472">Membrane</keyword>
<organism evidence="10 11">
    <name type="scientific">Hyphopichia burtonii NRRL Y-1933</name>
    <dbReference type="NCBI Taxonomy" id="984485"/>
    <lineage>
        <taxon>Eukaryota</taxon>
        <taxon>Fungi</taxon>
        <taxon>Dikarya</taxon>
        <taxon>Ascomycota</taxon>
        <taxon>Saccharomycotina</taxon>
        <taxon>Pichiomycetes</taxon>
        <taxon>Debaryomycetaceae</taxon>
        <taxon>Hyphopichia</taxon>
    </lineage>
</organism>
<keyword evidence="8" id="KW-0333">Golgi apparatus</keyword>
<evidence type="ECO:0000256" key="6">
    <source>
        <dbReference type="ARBA" id="ARBA00022968"/>
    </source>
</evidence>
<dbReference type="Pfam" id="PF11051">
    <property type="entry name" value="Mannosyl_trans3"/>
    <property type="match status" value="1"/>
</dbReference>
<dbReference type="Proteomes" id="UP000095085">
    <property type="component" value="Unassembled WGS sequence"/>
</dbReference>
<evidence type="ECO:0000256" key="8">
    <source>
        <dbReference type="ARBA" id="ARBA00023034"/>
    </source>
</evidence>
<keyword evidence="6" id="KW-0735">Signal-anchor</keyword>
<comment type="similarity">
    <text evidence="3">Belongs to the MNN1/MNT family.</text>
</comment>
<evidence type="ECO:0000256" key="5">
    <source>
        <dbReference type="ARBA" id="ARBA00022692"/>
    </source>
</evidence>
<gene>
    <name evidence="10" type="ORF">HYPBUDRAFT_7323</name>
</gene>
<keyword evidence="11" id="KW-1185">Reference proteome</keyword>
<comment type="pathway">
    <text evidence="2">Protein modification; protein glycosylation.</text>
</comment>
<dbReference type="EMBL" id="KV454543">
    <property type="protein sequence ID" value="ODV65998.1"/>
    <property type="molecule type" value="Genomic_DNA"/>
</dbReference>
<dbReference type="GO" id="GO:0000139">
    <property type="term" value="C:Golgi membrane"/>
    <property type="evidence" value="ECO:0007669"/>
    <property type="project" value="UniProtKB-SubCell"/>
</dbReference>
<dbReference type="InterPro" id="IPR022751">
    <property type="entry name" value="Alpha_mannosyltransferase"/>
</dbReference>
<dbReference type="PANTHER" id="PTHR31646">
    <property type="entry name" value="ALPHA-1,2-MANNOSYLTRANSFERASE MNN2"/>
    <property type="match status" value="1"/>
</dbReference>
<dbReference type="GeneID" id="30998198"/>
<dbReference type="SUPFAM" id="SSF53448">
    <property type="entry name" value="Nucleotide-diphospho-sugar transferases"/>
    <property type="match status" value="1"/>
</dbReference>
<reference evidence="11" key="1">
    <citation type="submission" date="2016-05" db="EMBL/GenBank/DDBJ databases">
        <title>Comparative genomics of biotechnologically important yeasts.</title>
        <authorList>
            <consortium name="DOE Joint Genome Institute"/>
            <person name="Riley R."/>
            <person name="Haridas S."/>
            <person name="Wolfe K.H."/>
            <person name="Lopes M.R."/>
            <person name="Hittinger C.T."/>
            <person name="Goker M."/>
            <person name="Salamov A."/>
            <person name="Wisecaver J."/>
            <person name="Long T.M."/>
            <person name="Aerts A.L."/>
            <person name="Barry K."/>
            <person name="Choi C."/>
            <person name="Clum A."/>
            <person name="Coughlan A.Y."/>
            <person name="Deshpande S."/>
            <person name="Douglass A.P."/>
            <person name="Hanson S.J."/>
            <person name="Klenk H.-P."/>
            <person name="Labutti K."/>
            <person name="Lapidus A."/>
            <person name="Lindquist E."/>
            <person name="Lipzen A."/>
            <person name="Meier-Kolthoff J.P."/>
            <person name="Ohm R.A."/>
            <person name="Otillar R.P."/>
            <person name="Pangilinan J."/>
            <person name="Peng Y."/>
            <person name="Rokas A."/>
            <person name="Rosa C.A."/>
            <person name="Scheuner C."/>
            <person name="Sibirny A.A."/>
            <person name="Slot J.C."/>
            <person name="Stielow J.B."/>
            <person name="Sun H."/>
            <person name="Kurtzman C.P."/>
            <person name="Blackwell M."/>
            <person name="Grigoriev I.V."/>
            <person name="Jeffries T.W."/>
        </authorList>
    </citation>
    <scope>NUCLEOTIDE SEQUENCE [LARGE SCALE GENOMIC DNA]</scope>
    <source>
        <strain evidence="11">NRRL Y-1933</strain>
    </source>
</reference>
<dbReference type="GO" id="GO:0000026">
    <property type="term" value="F:alpha-1,2-mannosyltransferase activity"/>
    <property type="evidence" value="ECO:0007669"/>
    <property type="project" value="TreeGrafter"/>
</dbReference>
<sequence length="542" mass="61938">MSKFTSPQDNEWEQQLKIPPQVGNSGVGDAHLRPVNLFWSNVFKIFEDNVVSLTKSDLSSAFQYIEKSKQKGGSNTKENLLSKAYISDELLNEIKSKHKKVFDMLPEGLSSATYKEGTTGVVLIGGSKFSWLSYLSLLALRRSGSKLPVEIIMPTFKDYQKELDFCTKTLPALDASCVVVPDILGPSVMLNWQSKFANYQFKSLALVTCSFQNVLMLDSDNILIDNPDEIFQSKLYQDYGMITWPDYWERTISPSFYDIAGVKVNEKKRVRYNRFPLNVPLTEDPNLNDEEVESVPYHDLDGAVPNLSTESGQLVVNKATHGKTLLLSLYYNIYGPNLFYKFFSLGEMGEGDKDTFPAAAIVAKQKYYHVKSYIQTFGYINSGGNFQGVSMGQKNPLKDFELFEEKVVTPGYNNDKKPLNDQIEDLKKLLSETFHNRNEVPLFAIHCNYPKLDPKEFMNREDLYDPENDRLKYKLFNGLTYQKAPTAIDGQGEVNFELEQWSAIHKTVCDDKIEFVHFKDVDHSKMCEFIKNQVKWLSLKDN</sequence>
<protein>
    <submittedName>
        <fullName evidence="10">Type II Golgi membrane protein</fullName>
    </submittedName>
</protein>
<dbReference type="OrthoDB" id="430354at2759"/>
<evidence type="ECO:0000256" key="2">
    <source>
        <dbReference type="ARBA" id="ARBA00004922"/>
    </source>
</evidence>
<dbReference type="GO" id="GO:0046354">
    <property type="term" value="P:mannan biosynthetic process"/>
    <property type="evidence" value="ECO:0007669"/>
    <property type="project" value="TreeGrafter"/>
</dbReference>